<name>A0AAV5TN47_9BILA</name>
<accession>A0AAV5TN47</accession>
<comment type="caution">
    <text evidence="1">The sequence shown here is derived from an EMBL/GenBank/DDBJ whole genome shotgun (WGS) entry which is preliminary data.</text>
</comment>
<evidence type="ECO:0000313" key="1">
    <source>
        <dbReference type="EMBL" id="GMS95819.1"/>
    </source>
</evidence>
<dbReference type="EMBL" id="BTSX01000004">
    <property type="protein sequence ID" value="GMS95819.1"/>
    <property type="molecule type" value="Genomic_DNA"/>
</dbReference>
<gene>
    <name evidence="1" type="ORF">PENTCL1PPCAC_17994</name>
</gene>
<sequence>SDECSELGYGSRLIESGDQSIAIRKTDLDLSHRLALIHSERSLSSLQCRFRVFLGYKRRDIVNDLRNDCSQSGTRSTKENHLGRFVVARHSDHLHIDFLSRILQRQFTGNSASCDVVEESGIGGIVERSQISIIELESILVSSHRDWDRSRLRSGGSIDSLCATNVISQSMATSCEGERRRRITIQSTFVHFGSSISSCLEEFICDFPFVLSRSRTNNLLATVLASSHEERLLFSIRFLPRISTFRAICIIIYNANAESPRLTHSTPRHKS</sequence>
<proteinExistence type="predicted"/>
<reference evidence="1" key="1">
    <citation type="submission" date="2023-10" db="EMBL/GenBank/DDBJ databases">
        <title>Genome assembly of Pristionchus species.</title>
        <authorList>
            <person name="Yoshida K."/>
            <person name="Sommer R.J."/>
        </authorList>
    </citation>
    <scope>NUCLEOTIDE SEQUENCE</scope>
    <source>
        <strain evidence="1">RS0144</strain>
    </source>
</reference>
<evidence type="ECO:0000313" key="2">
    <source>
        <dbReference type="Proteomes" id="UP001432027"/>
    </source>
</evidence>
<organism evidence="1 2">
    <name type="scientific">Pristionchus entomophagus</name>
    <dbReference type="NCBI Taxonomy" id="358040"/>
    <lineage>
        <taxon>Eukaryota</taxon>
        <taxon>Metazoa</taxon>
        <taxon>Ecdysozoa</taxon>
        <taxon>Nematoda</taxon>
        <taxon>Chromadorea</taxon>
        <taxon>Rhabditida</taxon>
        <taxon>Rhabditina</taxon>
        <taxon>Diplogasteromorpha</taxon>
        <taxon>Diplogasteroidea</taxon>
        <taxon>Neodiplogasteridae</taxon>
        <taxon>Pristionchus</taxon>
    </lineage>
</organism>
<feature type="non-terminal residue" evidence="1">
    <location>
        <position position="1"/>
    </location>
</feature>
<protein>
    <submittedName>
        <fullName evidence="1">Uncharacterized protein</fullName>
    </submittedName>
</protein>
<dbReference type="AlphaFoldDB" id="A0AAV5TN47"/>
<dbReference type="Proteomes" id="UP001432027">
    <property type="component" value="Unassembled WGS sequence"/>
</dbReference>
<keyword evidence="2" id="KW-1185">Reference proteome</keyword>